<sequence length="175" mass="19191">MMQLGFLSPPSETLAIGASVPIGVSAAVLIGGTNDMTTTQQMGARWEVKDPDGVVVDSYEDWEIWPYTGPGAEHGFVGNRFDLNKLGTYTVKADLLMNPDDPVTVDSYDGDLCVVTTEIPPEYELIQHTIYPFAYIYDGDVEVTTVTFKTDPFTPAAWIGDKFASKLEEEVRARG</sequence>
<comment type="caution">
    <text evidence="1">The sequence shown here is derived from an EMBL/GenBank/DDBJ whole genome shotgun (WGS) entry which is preliminary data.</text>
</comment>
<organism evidence="1">
    <name type="scientific">marine sediment metagenome</name>
    <dbReference type="NCBI Taxonomy" id="412755"/>
    <lineage>
        <taxon>unclassified sequences</taxon>
        <taxon>metagenomes</taxon>
        <taxon>ecological metagenomes</taxon>
    </lineage>
</organism>
<feature type="non-terminal residue" evidence="1">
    <location>
        <position position="175"/>
    </location>
</feature>
<name>X1QBV3_9ZZZZ</name>
<gene>
    <name evidence="1" type="ORF">S12H4_02234</name>
</gene>
<accession>X1QBV3</accession>
<dbReference type="EMBL" id="BARW01000527">
    <property type="protein sequence ID" value="GAI65718.1"/>
    <property type="molecule type" value="Genomic_DNA"/>
</dbReference>
<reference evidence="1" key="1">
    <citation type="journal article" date="2014" name="Front. Microbiol.">
        <title>High frequency of phylogenetically diverse reductive dehalogenase-homologous genes in deep subseafloor sedimentary metagenomes.</title>
        <authorList>
            <person name="Kawai M."/>
            <person name="Futagami T."/>
            <person name="Toyoda A."/>
            <person name="Takaki Y."/>
            <person name="Nishi S."/>
            <person name="Hori S."/>
            <person name="Arai W."/>
            <person name="Tsubouchi T."/>
            <person name="Morono Y."/>
            <person name="Uchiyama I."/>
            <person name="Ito T."/>
            <person name="Fujiyama A."/>
            <person name="Inagaki F."/>
            <person name="Takami H."/>
        </authorList>
    </citation>
    <scope>NUCLEOTIDE SEQUENCE</scope>
    <source>
        <strain evidence="1">Expedition CK06-06</strain>
    </source>
</reference>
<protein>
    <submittedName>
        <fullName evidence="1">Uncharacterized protein</fullName>
    </submittedName>
</protein>
<dbReference type="AlphaFoldDB" id="X1QBV3"/>
<evidence type="ECO:0000313" key="1">
    <source>
        <dbReference type="EMBL" id="GAI65718.1"/>
    </source>
</evidence>
<proteinExistence type="predicted"/>